<gene>
    <name evidence="1" type="ORF">B6U37_03900</name>
</gene>
<comment type="caution">
    <text evidence="1">The sequence shown here is derived from an EMBL/GenBank/DDBJ whole genome shotgun (WGS) entry which is preliminary data.</text>
</comment>
<proteinExistence type="predicted"/>
<accession>A0A1V9TV63</accession>
<organism evidence="1 2">
    <name type="scientific">Ligilactobacillus salivarius</name>
    <dbReference type="NCBI Taxonomy" id="1624"/>
    <lineage>
        <taxon>Bacteria</taxon>
        <taxon>Bacillati</taxon>
        <taxon>Bacillota</taxon>
        <taxon>Bacilli</taxon>
        <taxon>Lactobacillales</taxon>
        <taxon>Lactobacillaceae</taxon>
        <taxon>Ligilactobacillus</taxon>
    </lineage>
</organism>
<name>A0A1V9TV63_9LACO</name>
<evidence type="ECO:0000313" key="2">
    <source>
        <dbReference type="Proteomes" id="UP000192353"/>
    </source>
</evidence>
<sequence>MLINYALIVHYCGSVVNIFYKNVLFKTYLIAYLIGWVGIKKGVIKVPETKAGRDKIVEYLEENDISVTSLAVAYGIKKQDMSDFLTGRKITPRGNRVILKIISDLRIK</sequence>
<dbReference type="AlphaFoldDB" id="A0A1V9TV63"/>
<dbReference type="EMBL" id="NBEY01000032">
    <property type="protein sequence ID" value="OQR25638.1"/>
    <property type="molecule type" value="Genomic_DNA"/>
</dbReference>
<reference evidence="1 2" key="1">
    <citation type="submission" date="2017-03" db="EMBL/GenBank/DDBJ databases">
        <title>Phylogenomics and comparative genomics of Lactobacillus salivarius, a mammalian gut commensal.</title>
        <authorList>
            <person name="Harris H.M."/>
        </authorList>
    </citation>
    <scope>NUCLEOTIDE SEQUENCE [LARGE SCALE GENOMIC DNA]</scope>
    <source>
        <strain evidence="1 2">AH4231</strain>
    </source>
</reference>
<evidence type="ECO:0000313" key="1">
    <source>
        <dbReference type="EMBL" id="OQR25638.1"/>
    </source>
</evidence>
<dbReference type="Proteomes" id="UP000192353">
    <property type="component" value="Unassembled WGS sequence"/>
</dbReference>
<evidence type="ECO:0008006" key="3">
    <source>
        <dbReference type="Google" id="ProtNLM"/>
    </source>
</evidence>
<protein>
    <recommendedName>
        <fullName evidence="3">DNA-binding protein</fullName>
    </recommendedName>
</protein>